<dbReference type="InterPro" id="IPR046848">
    <property type="entry name" value="E_motif"/>
</dbReference>
<evidence type="ECO:0000313" key="3">
    <source>
        <dbReference type="EnsemblPlants" id="AUR62000826-RA:cds"/>
    </source>
</evidence>
<dbReference type="PANTHER" id="PTHR47926:SF374">
    <property type="entry name" value="PENTATRICOPEPTIDE REPEAT-CONTAINING PROTEIN"/>
    <property type="match status" value="1"/>
</dbReference>
<proteinExistence type="predicted"/>
<reference evidence="3" key="1">
    <citation type="journal article" date="2017" name="Nature">
        <title>The genome of Chenopodium quinoa.</title>
        <authorList>
            <person name="Jarvis D.E."/>
            <person name="Ho Y.S."/>
            <person name="Lightfoot D.J."/>
            <person name="Schmoeckel S.M."/>
            <person name="Li B."/>
            <person name="Borm T.J.A."/>
            <person name="Ohyanagi H."/>
            <person name="Mineta K."/>
            <person name="Michell C.T."/>
            <person name="Saber N."/>
            <person name="Kharbatia N.M."/>
            <person name="Rupper R.R."/>
            <person name="Sharp A.R."/>
            <person name="Dally N."/>
            <person name="Boughton B.A."/>
            <person name="Woo Y.H."/>
            <person name="Gao G."/>
            <person name="Schijlen E.G.W.M."/>
            <person name="Guo X."/>
            <person name="Momin A.A."/>
            <person name="Negrao S."/>
            <person name="Al-Babili S."/>
            <person name="Gehring C."/>
            <person name="Roessner U."/>
            <person name="Jung C."/>
            <person name="Murphy K."/>
            <person name="Arold S.T."/>
            <person name="Gojobori T."/>
            <person name="van der Linden C.G."/>
            <person name="van Loo E.N."/>
            <person name="Jellen E.N."/>
            <person name="Maughan P.J."/>
            <person name="Tester M."/>
        </authorList>
    </citation>
    <scope>NUCLEOTIDE SEQUENCE [LARGE SCALE GENOMIC DNA]</scope>
    <source>
        <strain evidence="3">cv. PI 614886</strain>
    </source>
</reference>
<dbReference type="Pfam" id="PF01535">
    <property type="entry name" value="PPR"/>
    <property type="match status" value="5"/>
</dbReference>
<dbReference type="Pfam" id="PF20431">
    <property type="entry name" value="E_motif"/>
    <property type="match status" value="1"/>
</dbReference>
<feature type="repeat" description="PPR" evidence="2">
    <location>
        <begin position="295"/>
        <end position="325"/>
    </location>
</feature>
<dbReference type="GO" id="GO:0099402">
    <property type="term" value="P:plant organ development"/>
    <property type="evidence" value="ECO:0007669"/>
    <property type="project" value="UniProtKB-ARBA"/>
</dbReference>
<dbReference type="Gene3D" id="1.25.40.10">
    <property type="entry name" value="Tetratricopeptide repeat domain"/>
    <property type="match status" value="5"/>
</dbReference>
<sequence length="543" mass="59790">MYAKCRALGNALKVFDEMPMRDSVSWNSVISGFLSNGEFEFGFKFLKRMVGLGIGQLDQATFTTVLSACDGVDLLRVSKMIHGLVILSGFEGEITVGNALITSYFKCGCSGSGDRVFREMGDKNVVTWTAVISGLVQTGLCEDSLSVFSLMHGGLVEPNSVTYSSVLSACASLQVIQEGKQIHGLVLKQGFHSDFCIESGLMDMYSKCGSMEDALQIFYSADKLDEVSMTIVLTGFAQNGLENEAIQIFTKMMKAGIDIDPNMVSAILGVFGSDTSLAFGQQIHSLVIKKRFGANFFVSNGLINMYSKCGNMEESMKAFSRMPQRNSVSWNSIIAAFARHGDGLKAIKFHVGLVDKGMKFFESMSKFHHINPRMEHYACVIDMLGRAGLLSEAKKFVDNLPVKPGILVWQALLGACAVCGDSELGKYAADQLLLLEPDNPTPYVQLANIYSGEGSWRDRARTIKKMKEVGVSKETGKSWIEIERKVHSFVVCDQMHPQSETIYAVIAELFLQLTDEGYKPDKRFILHYTGQNEIESQLEVTAP</sequence>
<dbReference type="InterPro" id="IPR046960">
    <property type="entry name" value="PPR_At4g14850-like_plant"/>
</dbReference>
<dbReference type="Pfam" id="PF13041">
    <property type="entry name" value="PPR_2"/>
    <property type="match status" value="1"/>
</dbReference>
<dbReference type="GO" id="GO:0003723">
    <property type="term" value="F:RNA binding"/>
    <property type="evidence" value="ECO:0007669"/>
    <property type="project" value="InterPro"/>
</dbReference>
<feature type="repeat" description="PPR" evidence="2">
    <location>
        <begin position="326"/>
        <end position="360"/>
    </location>
</feature>
<feature type="repeat" description="PPR" evidence="2">
    <location>
        <begin position="22"/>
        <end position="56"/>
    </location>
</feature>
<feature type="repeat" description="PPR" evidence="2">
    <location>
        <begin position="225"/>
        <end position="259"/>
    </location>
</feature>
<dbReference type="GO" id="GO:0009451">
    <property type="term" value="P:RNA modification"/>
    <property type="evidence" value="ECO:0007669"/>
    <property type="project" value="InterPro"/>
</dbReference>
<dbReference type="PROSITE" id="PS51375">
    <property type="entry name" value="PPR"/>
    <property type="match status" value="5"/>
</dbReference>
<keyword evidence="1" id="KW-0677">Repeat</keyword>
<dbReference type="FunFam" id="1.25.40.10:FF:000196">
    <property type="entry name" value="Pentatricopeptide repeat-containing protein At4g14850"/>
    <property type="match status" value="1"/>
</dbReference>
<feature type="repeat" description="PPR" evidence="2">
    <location>
        <begin position="124"/>
        <end position="158"/>
    </location>
</feature>
<dbReference type="InterPro" id="IPR011990">
    <property type="entry name" value="TPR-like_helical_dom_sf"/>
</dbReference>
<name>A0A803KP70_CHEQI</name>
<dbReference type="NCBIfam" id="TIGR00756">
    <property type="entry name" value="PPR"/>
    <property type="match status" value="3"/>
</dbReference>
<evidence type="ECO:0000256" key="2">
    <source>
        <dbReference type="PROSITE-ProRule" id="PRU00708"/>
    </source>
</evidence>
<protein>
    <recommendedName>
        <fullName evidence="5">Pentatricopeptide repeat-containing protein</fullName>
    </recommendedName>
</protein>
<dbReference type="InterPro" id="IPR002885">
    <property type="entry name" value="PPR_rpt"/>
</dbReference>
<dbReference type="Gramene" id="AUR62000826-RA">
    <property type="protein sequence ID" value="AUR62000826-RA:cds"/>
    <property type="gene ID" value="AUR62000826"/>
</dbReference>
<keyword evidence="4" id="KW-1185">Reference proteome</keyword>
<dbReference type="AlphaFoldDB" id="A0A803KP70"/>
<organism evidence="3 4">
    <name type="scientific">Chenopodium quinoa</name>
    <name type="common">Quinoa</name>
    <dbReference type="NCBI Taxonomy" id="63459"/>
    <lineage>
        <taxon>Eukaryota</taxon>
        <taxon>Viridiplantae</taxon>
        <taxon>Streptophyta</taxon>
        <taxon>Embryophyta</taxon>
        <taxon>Tracheophyta</taxon>
        <taxon>Spermatophyta</taxon>
        <taxon>Magnoliopsida</taxon>
        <taxon>eudicotyledons</taxon>
        <taxon>Gunneridae</taxon>
        <taxon>Pentapetalae</taxon>
        <taxon>Caryophyllales</taxon>
        <taxon>Chenopodiaceae</taxon>
        <taxon>Chenopodioideae</taxon>
        <taxon>Atripliceae</taxon>
        <taxon>Chenopodium</taxon>
    </lineage>
</organism>
<dbReference type="EnsemblPlants" id="AUR62000826-RA">
    <property type="protein sequence ID" value="AUR62000826-RA:cds"/>
    <property type="gene ID" value="AUR62000826"/>
</dbReference>
<reference evidence="3" key="2">
    <citation type="submission" date="2021-03" db="UniProtKB">
        <authorList>
            <consortium name="EnsemblPlants"/>
        </authorList>
    </citation>
    <scope>IDENTIFICATION</scope>
</reference>
<evidence type="ECO:0008006" key="5">
    <source>
        <dbReference type="Google" id="ProtNLM"/>
    </source>
</evidence>
<dbReference type="Proteomes" id="UP000596660">
    <property type="component" value="Unplaced"/>
</dbReference>
<dbReference type="PANTHER" id="PTHR47926">
    <property type="entry name" value="PENTATRICOPEPTIDE REPEAT-CONTAINING PROTEIN"/>
    <property type="match status" value="1"/>
</dbReference>
<evidence type="ECO:0000313" key="4">
    <source>
        <dbReference type="Proteomes" id="UP000596660"/>
    </source>
</evidence>
<accession>A0A803KP70</accession>
<dbReference type="FunFam" id="1.25.40.10:FF:000158">
    <property type="entry name" value="pentatricopeptide repeat-containing protein At2g33680"/>
    <property type="match status" value="1"/>
</dbReference>
<dbReference type="OMA" id="DSEMGKY"/>
<evidence type="ECO:0000256" key="1">
    <source>
        <dbReference type="ARBA" id="ARBA00022737"/>
    </source>
</evidence>